<sequence>MLGNVTHETLRLYPPVGFCVREAAQSQCIRDKDAGKGSPILISPWLLHRHRLLRDTVPRLDAHLVDSTDLRRIRSFADTMQR</sequence>
<dbReference type="GO" id="GO:0020037">
    <property type="term" value="F:heme binding"/>
    <property type="evidence" value="ECO:0007669"/>
    <property type="project" value="InterPro"/>
</dbReference>
<name>A0A482IW23_9BURK</name>
<gene>
    <name evidence="1" type="ORF">DDF84_009175</name>
</gene>
<organism evidence="1 2">
    <name type="scientific">Cupriavidus metallidurans</name>
    <dbReference type="NCBI Taxonomy" id="119219"/>
    <lineage>
        <taxon>Bacteria</taxon>
        <taxon>Pseudomonadati</taxon>
        <taxon>Pseudomonadota</taxon>
        <taxon>Betaproteobacteria</taxon>
        <taxon>Burkholderiales</taxon>
        <taxon>Burkholderiaceae</taxon>
        <taxon>Cupriavidus</taxon>
    </lineage>
</organism>
<dbReference type="InterPro" id="IPR036396">
    <property type="entry name" value="Cyt_P450_sf"/>
</dbReference>
<dbReference type="SUPFAM" id="SSF48264">
    <property type="entry name" value="Cytochrome P450"/>
    <property type="match status" value="1"/>
</dbReference>
<proteinExistence type="predicted"/>
<dbReference type="GO" id="GO:0004497">
    <property type="term" value="F:monooxygenase activity"/>
    <property type="evidence" value="ECO:0007669"/>
    <property type="project" value="InterPro"/>
</dbReference>
<dbReference type="Pfam" id="PF00067">
    <property type="entry name" value="p450"/>
    <property type="match status" value="1"/>
</dbReference>
<evidence type="ECO:0000313" key="1">
    <source>
        <dbReference type="EMBL" id="QBP11667.1"/>
    </source>
</evidence>
<dbReference type="GO" id="GO:0016705">
    <property type="term" value="F:oxidoreductase activity, acting on paired donors, with incorporation or reduction of molecular oxygen"/>
    <property type="evidence" value="ECO:0007669"/>
    <property type="project" value="InterPro"/>
</dbReference>
<reference evidence="1 2" key="1">
    <citation type="submission" date="2019-03" db="EMBL/GenBank/DDBJ databases">
        <title>Comparative insights into the high quality Complete genome sequence of highly metal resistant Cupriavidus metallidurans strain BS1 isolated from a gold-copper mine.</title>
        <authorList>
            <person name="Mazhar H.S."/>
            <person name="Rensing C."/>
        </authorList>
    </citation>
    <scope>NUCLEOTIDE SEQUENCE [LARGE SCALE GENOMIC DNA]</scope>
    <source>
        <strain evidence="1 2">BS1</strain>
    </source>
</reference>
<dbReference type="EMBL" id="CP037900">
    <property type="protein sequence ID" value="QBP11667.1"/>
    <property type="molecule type" value="Genomic_DNA"/>
</dbReference>
<protein>
    <submittedName>
        <fullName evidence="1">Cytochrome P450</fullName>
    </submittedName>
</protein>
<dbReference type="GO" id="GO:0005506">
    <property type="term" value="F:iron ion binding"/>
    <property type="evidence" value="ECO:0007669"/>
    <property type="project" value="InterPro"/>
</dbReference>
<evidence type="ECO:0000313" key="2">
    <source>
        <dbReference type="Proteomes" id="UP000253772"/>
    </source>
</evidence>
<dbReference type="InterPro" id="IPR001128">
    <property type="entry name" value="Cyt_P450"/>
</dbReference>
<accession>A0A482IW23</accession>
<dbReference type="Gene3D" id="1.10.630.10">
    <property type="entry name" value="Cytochrome P450"/>
    <property type="match status" value="1"/>
</dbReference>
<dbReference type="AlphaFoldDB" id="A0A482IW23"/>
<dbReference type="OrthoDB" id="9764248at2"/>
<dbReference type="Proteomes" id="UP000253772">
    <property type="component" value="Chromosome c1"/>
</dbReference>